<evidence type="ECO:0000313" key="7">
    <source>
        <dbReference type="EMBL" id="OAF67727.1"/>
    </source>
</evidence>
<proteinExistence type="inferred from homology"/>
<evidence type="ECO:0000256" key="3">
    <source>
        <dbReference type="ARBA" id="ARBA00022692"/>
    </source>
</evidence>
<dbReference type="OrthoDB" id="284718at2759"/>
<reference evidence="7 8" key="1">
    <citation type="submission" date="2016-04" db="EMBL/GenBank/DDBJ databases">
        <title>The genome of Intoshia linei affirms orthonectids as highly simplified spiralians.</title>
        <authorList>
            <person name="Mikhailov K.V."/>
            <person name="Slusarev G.S."/>
            <person name="Nikitin M.A."/>
            <person name="Logacheva M.D."/>
            <person name="Penin A."/>
            <person name="Aleoshin V."/>
            <person name="Panchin Y.V."/>
        </authorList>
    </citation>
    <scope>NUCLEOTIDE SEQUENCE [LARGE SCALE GENOMIC DNA]</scope>
    <source>
        <strain evidence="7">Intl2013</strain>
        <tissue evidence="7">Whole animal</tissue>
    </source>
</reference>
<comment type="caution">
    <text evidence="7">The sequence shown here is derived from an EMBL/GenBank/DDBJ whole genome shotgun (WGS) entry which is preliminary data.</text>
</comment>
<protein>
    <submittedName>
        <fullName evidence="7">Uncharacterized protein</fullName>
    </submittedName>
</protein>
<dbReference type="AlphaFoldDB" id="A0A177B0B4"/>
<comment type="subcellular location">
    <subcellularLocation>
        <location evidence="1">Membrane</location>
    </subcellularLocation>
</comment>
<dbReference type="GO" id="GO:0045048">
    <property type="term" value="P:protein insertion into ER membrane"/>
    <property type="evidence" value="ECO:0007669"/>
    <property type="project" value="InterPro"/>
</dbReference>
<dbReference type="GO" id="GO:0005789">
    <property type="term" value="C:endoplasmic reticulum membrane"/>
    <property type="evidence" value="ECO:0007669"/>
    <property type="project" value="InterPro"/>
</dbReference>
<dbReference type="InterPro" id="IPR005351">
    <property type="entry name" value="ASTER"/>
</dbReference>
<dbReference type="EMBL" id="LWCA01000588">
    <property type="protein sequence ID" value="OAF67727.1"/>
    <property type="molecule type" value="Genomic_DNA"/>
</dbReference>
<evidence type="ECO:0000256" key="6">
    <source>
        <dbReference type="SAM" id="Phobius"/>
    </source>
</evidence>
<dbReference type="PANTHER" id="PTHR13193">
    <property type="entry name" value="CGI-140"/>
    <property type="match status" value="1"/>
</dbReference>
<dbReference type="GO" id="GO:0044183">
    <property type="term" value="F:protein folding chaperone"/>
    <property type="evidence" value="ECO:0007669"/>
    <property type="project" value="InterPro"/>
</dbReference>
<comment type="similarity">
    <text evidence="2">Belongs to the Asterix family.</text>
</comment>
<accession>A0A177B0B4</accession>
<name>A0A177B0B4_9BILA</name>
<sequence>MKQNQKKSFLTMDVIKTQKEEYFAFLEDTFYDSTNILSILFSLFALIMKTKLCAWASLYLCFVSFSCRRSSDDVKQVFSSFM</sequence>
<dbReference type="Proteomes" id="UP000078046">
    <property type="component" value="Unassembled WGS sequence"/>
</dbReference>
<keyword evidence="4 6" id="KW-1133">Transmembrane helix</keyword>
<dbReference type="PANTHER" id="PTHR13193:SF0">
    <property type="entry name" value="PAT COMPLEX SUBUNIT ASTERIX"/>
    <property type="match status" value="1"/>
</dbReference>
<organism evidence="7 8">
    <name type="scientific">Intoshia linei</name>
    <dbReference type="NCBI Taxonomy" id="1819745"/>
    <lineage>
        <taxon>Eukaryota</taxon>
        <taxon>Metazoa</taxon>
        <taxon>Spiralia</taxon>
        <taxon>Lophotrochozoa</taxon>
        <taxon>Mesozoa</taxon>
        <taxon>Orthonectida</taxon>
        <taxon>Rhopaluridae</taxon>
        <taxon>Intoshia</taxon>
    </lineage>
</organism>
<keyword evidence="8" id="KW-1185">Reference proteome</keyword>
<gene>
    <name evidence="7" type="ORF">A3Q56_04543</name>
</gene>
<evidence type="ECO:0000256" key="2">
    <source>
        <dbReference type="ARBA" id="ARBA00009066"/>
    </source>
</evidence>
<keyword evidence="5 6" id="KW-0472">Membrane</keyword>
<dbReference type="Pfam" id="PF03669">
    <property type="entry name" value="ASTER"/>
    <property type="match status" value="1"/>
</dbReference>
<evidence type="ECO:0000313" key="8">
    <source>
        <dbReference type="Proteomes" id="UP000078046"/>
    </source>
</evidence>
<evidence type="ECO:0000256" key="4">
    <source>
        <dbReference type="ARBA" id="ARBA00022989"/>
    </source>
</evidence>
<keyword evidence="3 6" id="KW-0812">Transmembrane</keyword>
<evidence type="ECO:0000256" key="5">
    <source>
        <dbReference type="ARBA" id="ARBA00023136"/>
    </source>
</evidence>
<evidence type="ECO:0000256" key="1">
    <source>
        <dbReference type="ARBA" id="ARBA00004370"/>
    </source>
</evidence>
<feature type="transmembrane region" description="Helical" evidence="6">
    <location>
        <begin position="36"/>
        <end position="62"/>
    </location>
</feature>